<feature type="domain" description="DUF222" evidence="2">
    <location>
        <begin position="57"/>
        <end position="335"/>
    </location>
</feature>
<sequence>MVADMNHPELPNTGTEKTVETTDLAFLLRAMQTNLDMFEQLHPEQLMQVTRSASSEIARLQALQLHCLAGLRRQRADRRELASETALALSITDNRAGAMISAAEALTSRLPRTFRLMDNGSLDLYRAMKVTDGTMWLSDHNARLVDIVLEGRLSGRNPTQIRKATAYAAMKADPEGAANRASRKRGERRVTLHQQDDGVAHLSVDNAPAEKANAAYLRIDKIARSLRTGSENRTLDQLRTDVALDLLLTGKGGASERTEVYLYVDLQTYLGLNDSPAELAGHGHVPGEIARNIATGPDTTLRRLITDPLNGQVIEVGKFRYRPSVDVGEFARIRDRECRHPGCPRPVHGCATENTATESAKPGSDADSTLSYCPRHRRLKDRVDWEYKVRANGTLMVATPTGLTAESLPSPLHEPRPSSEQLGETRLGA</sequence>
<dbReference type="Proteomes" id="UP000198582">
    <property type="component" value="Unassembled WGS sequence"/>
</dbReference>
<evidence type="ECO:0000256" key="1">
    <source>
        <dbReference type="SAM" id="MobiDB-lite"/>
    </source>
</evidence>
<evidence type="ECO:0000313" key="3">
    <source>
        <dbReference type="EMBL" id="SEP54005.1"/>
    </source>
</evidence>
<reference evidence="3 4" key="1">
    <citation type="submission" date="2016-10" db="EMBL/GenBank/DDBJ databases">
        <authorList>
            <person name="de Groot N.N."/>
        </authorList>
    </citation>
    <scope>NUCLEOTIDE SEQUENCE [LARGE SCALE GENOMIC DNA]</scope>
    <source>
        <strain evidence="3 4">DSM 44993</strain>
    </source>
</reference>
<dbReference type="AlphaFoldDB" id="A0A1H8YP66"/>
<gene>
    <name evidence="3" type="ORF">SAMN04489732_1357</name>
</gene>
<protein>
    <recommendedName>
        <fullName evidence="2">DUF222 domain-containing protein</fullName>
    </recommendedName>
</protein>
<feature type="region of interest" description="Disordered" evidence="1">
    <location>
        <begin position="404"/>
        <end position="429"/>
    </location>
</feature>
<proteinExistence type="predicted"/>
<evidence type="ECO:0000313" key="4">
    <source>
        <dbReference type="Proteomes" id="UP000198582"/>
    </source>
</evidence>
<keyword evidence="4" id="KW-1185">Reference proteome</keyword>
<accession>A0A1H8YP66</accession>
<dbReference type="Pfam" id="PF02720">
    <property type="entry name" value="DUF222"/>
    <property type="match status" value="1"/>
</dbReference>
<organism evidence="3 4">
    <name type="scientific">Amycolatopsis saalfeldensis</name>
    <dbReference type="NCBI Taxonomy" id="394193"/>
    <lineage>
        <taxon>Bacteria</taxon>
        <taxon>Bacillati</taxon>
        <taxon>Actinomycetota</taxon>
        <taxon>Actinomycetes</taxon>
        <taxon>Pseudonocardiales</taxon>
        <taxon>Pseudonocardiaceae</taxon>
        <taxon>Amycolatopsis</taxon>
    </lineage>
</organism>
<name>A0A1H8YP66_9PSEU</name>
<dbReference type="InterPro" id="IPR003870">
    <property type="entry name" value="DUF222"/>
</dbReference>
<dbReference type="STRING" id="394193.SAMN04489732_1357"/>
<evidence type="ECO:0000259" key="2">
    <source>
        <dbReference type="Pfam" id="PF02720"/>
    </source>
</evidence>
<dbReference type="EMBL" id="FOEF01000035">
    <property type="protein sequence ID" value="SEP54005.1"/>
    <property type="molecule type" value="Genomic_DNA"/>
</dbReference>